<evidence type="ECO:0000259" key="7">
    <source>
        <dbReference type="PROSITE" id="PS50035"/>
    </source>
</evidence>
<feature type="domain" description="PLD phosphodiesterase" evidence="7">
    <location>
        <begin position="172"/>
        <end position="199"/>
    </location>
</feature>
<dbReference type="EMBL" id="FOAW01000008">
    <property type="protein sequence ID" value="SEL36443.1"/>
    <property type="molecule type" value="Genomic_DNA"/>
</dbReference>
<evidence type="ECO:0000313" key="8">
    <source>
        <dbReference type="EMBL" id="SEL36443.1"/>
    </source>
</evidence>
<keyword evidence="4" id="KW-0378">Hydrolase</keyword>
<dbReference type="InterPro" id="IPR001736">
    <property type="entry name" value="PLipase_D/transphosphatidylase"/>
</dbReference>
<name>A0A1H7PKY1_9NOCA</name>
<evidence type="ECO:0000256" key="3">
    <source>
        <dbReference type="ARBA" id="ARBA00012027"/>
    </source>
</evidence>
<dbReference type="GO" id="GO:0004630">
    <property type="term" value="F:phospholipase D activity"/>
    <property type="evidence" value="ECO:0007669"/>
    <property type="project" value="UniProtKB-EC"/>
</dbReference>
<dbReference type="Gene3D" id="3.30.870.10">
    <property type="entry name" value="Endonuclease Chain A"/>
    <property type="match status" value="1"/>
</dbReference>
<dbReference type="OrthoDB" id="3257334at2"/>
<keyword evidence="9" id="KW-1185">Reference proteome</keyword>
<dbReference type="PROSITE" id="PS50035">
    <property type="entry name" value="PLD"/>
    <property type="match status" value="1"/>
</dbReference>
<dbReference type="InterPro" id="IPR025202">
    <property type="entry name" value="PLD-like_dom"/>
</dbReference>
<evidence type="ECO:0000256" key="1">
    <source>
        <dbReference type="ARBA" id="ARBA00000798"/>
    </source>
</evidence>
<evidence type="ECO:0000256" key="4">
    <source>
        <dbReference type="ARBA" id="ARBA00022801"/>
    </source>
</evidence>
<evidence type="ECO:0000256" key="2">
    <source>
        <dbReference type="ARBA" id="ARBA00008664"/>
    </source>
</evidence>
<evidence type="ECO:0000256" key="6">
    <source>
        <dbReference type="ARBA" id="ARBA00023098"/>
    </source>
</evidence>
<dbReference type="NCBIfam" id="NF038319">
    <property type="entry name" value="DISARM_DrmC_I"/>
    <property type="match status" value="1"/>
</dbReference>
<proteinExistence type="inferred from homology"/>
<dbReference type="PANTHER" id="PTHR43856:SF1">
    <property type="entry name" value="MITOCHONDRIAL CARDIOLIPIN HYDROLASE"/>
    <property type="match status" value="1"/>
</dbReference>
<comment type="similarity">
    <text evidence="2">Belongs to the phospholipase D family.</text>
</comment>
<dbReference type="AlphaFoldDB" id="A0A1H7PKY1"/>
<accession>A0A1H7PKY1</accession>
<evidence type="ECO:0000256" key="5">
    <source>
        <dbReference type="ARBA" id="ARBA00022963"/>
    </source>
</evidence>
<organism evidence="8 9">
    <name type="scientific">Rhodococcus maanshanensis</name>
    <dbReference type="NCBI Taxonomy" id="183556"/>
    <lineage>
        <taxon>Bacteria</taxon>
        <taxon>Bacillati</taxon>
        <taxon>Actinomycetota</taxon>
        <taxon>Actinomycetes</taxon>
        <taxon>Mycobacteriales</taxon>
        <taxon>Nocardiaceae</taxon>
        <taxon>Rhodococcus</taxon>
    </lineage>
</organism>
<dbReference type="EC" id="3.1.4.4" evidence="3"/>
<dbReference type="GO" id="GO:0016891">
    <property type="term" value="F:RNA endonuclease activity producing 5'-phosphomonoesters, hydrolytic mechanism"/>
    <property type="evidence" value="ECO:0007669"/>
    <property type="project" value="TreeGrafter"/>
</dbReference>
<dbReference type="GO" id="GO:0006793">
    <property type="term" value="P:phosphorus metabolic process"/>
    <property type="evidence" value="ECO:0007669"/>
    <property type="project" value="UniProtKB-ARBA"/>
</dbReference>
<dbReference type="SUPFAM" id="SSF56024">
    <property type="entry name" value="Phospholipase D/nuclease"/>
    <property type="match status" value="1"/>
</dbReference>
<dbReference type="InterPro" id="IPR051406">
    <property type="entry name" value="PLD_domain"/>
</dbReference>
<keyword evidence="6" id="KW-0443">Lipid metabolism</keyword>
<comment type="catalytic activity">
    <reaction evidence="1">
        <text>a 1,2-diacyl-sn-glycero-3-phosphocholine + H2O = a 1,2-diacyl-sn-glycero-3-phosphate + choline + H(+)</text>
        <dbReference type="Rhea" id="RHEA:14445"/>
        <dbReference type="ChEBI" id="CHEBI:15354"/>
        <dbReference type="ChEBI" id="CHEBI:15377"/>
        <dbReference type="ChEBI" id="CHEBI:15378"/>
        <dbReference type="ChEBI" id="CHEBI:57643"/>
        <dbReference type="ChEBI" id="CHEBI:58608"/>
        <dbReference type="EC" id="3.1.4.4"/>
    </reaction>
</comment>
<sequence>MTSDPYSALGEYLTASEAVGLAVLLESGQHVVHAARSVGAARREEATKLLRAAGIGHADVELSVAVLRAIAGAKIVHRDLTPVWTMPGNEAKVGHLTGEFHRLIGAARQSITCATYNFESTSQMWTVLEEASEQPGVVVTVYVDAAKADARKVKAQLPCATVYQSAELPGGKRIVSHAKFIVIDHEVLLITSANFSYSAENRNIEFGLLVRDSALAESVEATMASKHGSLYELVS</sequence>
<dbReference type="InterPro" id="IPR047955">
    <property type="entry name" value="DrmC-like"/>
</dbReference>
<reference evidence="9" key="1">
    <citation type="submission" date="2016-10" db="EMBL/GenBank/DDBJ databases">
        <authorList>
            <person name="Varghese N."/>
            <person name="Submissions S."/>
        </authorList>
    </citation>
    <scope>NUCLEOTIDE SEQUENCE [LARGE SCALE GENOMIC DNA]</scope>
    <source>
        <strain evidence="9">DSM 44675</strain>
    </source>
</reference>
<dbReference type="GO" id="GO:0016042">
    <property type="term" value="P:lipid catabolic process"/>
    <property type="evidence" value="ECO:0007669"/>
    <property type="project" value="UniProtKB-KW"/>
</dbReference>
<dbReference type="RefSeq" id="WP_072751883.1">
    <property type="nucleotide sequence ID" value="NZ_FOAW01000008.1"/>
</dbReference>
<protein>
    <recommendedName>
        <fullName evidence="3">phospholipase D</fullName>
        <ecNumber evidence="3">3.1.4.4</ecNumber>
    </recommendedName>
</protein>
<keyword evidence="5" id="KW-0442">Lipid degradation</keyword>
<dbReference type="Pfam" id="PF13091">
    <property type="entry name" value="PLDc_2"/>
    <property type="match status" value="1"/>
</dbReference>
<dbReference type="PANTHER" id="PTHR43856">
    <property type="entry name" value="CARDIOLIPIN HYDROLASE"/>
    <property type="match status" value="1"/>
</dbReference>
<dbReference type="Proteomes" id="UP000198677">
    <property type="component" value="Unassembled WGS sequence"/>
</dbReference>
<gene>
    <name evidence="8" type="ORF">SAMN05444583_10889</name>
</gene>
<evidence type="ECO:0000313" key="9">
    <source>
        <dbReference type="Proteomes" id="UP000198677"/>
    </source>
</evidence>